<keyword evidence="3" id="KW-1185">Reference proteome</keyword>
<sequence length="98" mass="11177">CRRSWLYVSKLHLACQVADSPLPAQRLLKWKLGFCTSFWETDEGGLVFAQRERPCTYPKSFSTGLSPSNLRTPRAFALHPHPPPEGLLEQPKTAERLR</sequence>
<dbReference type="Proteomes" id="UP001328107">
    <property type="component" value="Unassembled WGS sequence"/>
</dbReference>
<dbReference type="EMBL" id="BTRK01000004">
    <property type="protein sequence ID" value="GMR45121.1"/>
    <property type="molecule type" value="Genomic_DNA"/>
</dbReference>
<organism evidence="2 3">
    <name type="scientific">Pristionchus mayeri</name>
    <dbReference type="NCBI Taxonomy" id="1317129"/>
    <lineage>
        <taxon>Eukaryota</taxon>
        <taxon>Metazoa</taxon>
        <taxon>Ecdysozoa</taxon>
        <taxon>Nematoda</taxon>
        <taxon>Chromadorea</taxon>
        <taxon>Rhabditida</taxon>
        <taxon>Rhabditina</taxon>
        <taxon>Diplogasteromorpha</taxon>
        <taxon>Diplogasteroidea</taxon>
        <taxon>Neodiplogasteridae</taxon>
        <taxon>Pristionchus</taxon>
    </lineage>
</organism>
<feature type="non-terminal residue" evidence="2">
    <location>
        <position position="1"/>
    </location>
</feature>
<evidence type="ECO:0000313" key="2">
    <source>
        <dbReference type="EMBL" id="GMR45121.1"/>
    </source>
</evidence>
<protein>
    <submittedName>
        <fullName evidence="2">Uncharacterized protein</fullName>
    </submittedName>
</protein>
<gene>
    <name evidence="2" type="ORF">PMAYCL1PPCAC_15316</name>
</gene>
<accession>A0AAN5HYG3</accession>
<dbReference type="AlphaFoldDB" id="A0AAN5HYG3"/>
<name>A0AAN5HYG3_9BILA</name>
<comment type="caution">
    <text evidence="2">The sequence shown here is derived from an EMBL/GenBank/DDBJ whole genome shotgun (WGS) entry which is preliminary data.</text>
</comment>
<reference evidence="3" key="1">
    <citation type="submission" date="2022-10" db="EMBL/GenBank/DDBJ databases">
        <title>Genome assembly of Pristionchus species.</title>
        <authorList>
            <person name="Yoshida K."/>
            <person name="Sommer R.J."/>
        </authorList>
    </citation>
    <scope>NUCLEOTIDE SEQUENCE [LARGE SCALE GENOMIC DNA]</scope>
    <source>
        <strain evidence="3">RS5460</strain>
    </source>
</reference>
<evidence type="ECO:0000313" key="3">
    <source>
        <dbReference type="Proteomes" id="UP001328107"/>
    </source>
</evidence>
<evidence type="ECO:0000256" key="1">
    <source>
        <dbReference type="SAM" id="MobiDB-lite"/>
    </source>
</evidence>
<proteinExistence type="predicted"/>
<feature type="region of interest" description="Disordered" evidence="1">
    <location>
        <begin position="76"/>
        <end position="98"/>
    </location>
</feature>